<proteinExistence type="predicted"/>
<accession>A0A2P5YWA2</accession>
<dbReference type="AlphaFoldDB" id="A0A2P5YWA2"/>
<reference evidence="1 2" key="1">
    <citation type="submission" date="2015-01" db="EMBL/GenBank/DDBJ databases">
        <title>Genome of allotetraploid Gossypium barbadense reveals genomic plasticity and fiber elongation in cotton evolution.</title>
        <authorList>
            <person name="Chen X."/>
            <person name="Liu X."/>
            <person name="Zhao B."/>
            <person name="Zheng H."/>
            <person name="Hu Y."/>
            <person name="Lu G."/>
            <person name="Yang C."/>
            <person name="Chen J."/>
            <person name="Shan C."/>
            <person name="Zhang L."/>
            <person name="Zhou Y."/>
            <person name="Wang L."/>
            <person name="Guo W."/>
            <person name="Bai Y."/>
            <person name="Ruan J."/>
            <person name="Shangguan X."/>
            <person name="Mao Y."/>
            <person name="Jiang J."/>
            <person name="Zhu Y."/>
            <person name="Lei J."/>
            <person name="Kang H."/>
            <person name="Chen S."/>
            <person name="He X."/>
            <person name="Wang R."/>
            <person name="Wang Y."/>
            <person name="Chen J."/>
            <person name="Wang L."/>
            <person name="Yu S."/>
            <person name="Wang B."/>
            <person name="Wei J."/>
            <person name="Song S."/>
            <person name="Lu X."/>
            <person name="Gao Z."/>
            <person name="Gu W."/>
            <person name="Deng X."/>
            <person name="Ma D."/>
            <person name="Wang S."/>
            <person name="Liang W."/>
            <person name="Fang L."/>
            <person name="Cai C."/>
            <person name="Zhu X."/>
            <person name="Zhou B."/>
            <person name="Zhang Y."/>
            <person name="Chen Z."/>
            <person name="Xu S."/>
            <person name="Zhu R."/>
            <person name="Wang S."/>
            <person name="Zhang T."/>
            <person name="Zhao G."/>
        </authorList>
    </citation>
    <scope>NUCLEOTIDE SEQUENCE [LARGE SCALE GENOMIC DNA]</scope>
    <source>
        <strain evidence="2">cv. Xinhai21</strain>
        <tissue evidence="1">Leaf</tissue>
    </source>
</reference>
<dbReference type="PANTHER" id="PTHR34222">
    <property type="entry name" value="GAG_PRE-INTEGRS DOMAIN-CONTAINING PROTEIN"/>
    <property type="match status" value="1"/>
</dbReference>
<gene>
    <name evidence="1" type="ORF">GOBAR_AA00700</name>
</gene>
<protein>
    <submittedName>
        <fullName evidence="1">Uncharacterized protein</fullName>
    </submittedName>
</protein>
<dbReference type="PANTHER" id="PTHR34222:SF97">
    <property type="entry name" value="CATALYTIC REGION, PUTATIVE-RELATED"/>
    <property type="match status" value="1"/>
</dbReference>
<organism evidence="1 2">
    <name type="scientific">Gossypium barbadense</name>
    <name type="common">Sea Island cotton</name>
    <name type="synonym">Hibiscus barbadensis</name>
    <dbReference type="NCBI Taxonomy" id="3634"/>
    <lineage>
        <taxon>Eukaryota</taxon>
        <taxon>Viridiplantae</taxon>
        <taxon>Streptophyta</taxon>
        <taxon>Embryophyta</taxon>
        <taxon>Tracheophyta</taxon>
        <taxon>Spermatophyta</taxon>
        <taxon>Magnoliopsida</taxon>
        <taxon>eudicotyledons</taxon>
        <taxon>Gunneridae</taxon>
        <taxon>Pentapetalae</taxon>
        <taxon>rosids</taxon>
        <taxon>malvids</taxon>
        <taxon>Malvales</taxon>
        <taxon>Malvaceae</taxon>
        <taxon>Malvoideae</taxon>
        <taxon>Gossypium</taxon>
    </lineage>
</organism>
<dbReference type="Proteomes" id="UP000239757">
    <property type="component" value="Unassembled WGS sequence"/>
</dbReference>
<name>A0A2P5YWA2_GOSBA</name>
<dbReference type="EMBL" id="KZ662731">
    <property type="protein sequence ID" value="PPS19881.1"/>
    <property type="molecule type" value="Genomic_DNA"/>
</dbReference>
<evidence type="ECO:0000313" key="2">
    <source>
        <dbReference type="Proteomes" id="UP000239757"/>
    </source>
</evidence>
<evidence type="ECO:0000313" key="1">
    <source>
        <dbReference type="EMBL" id="PPS19881.1"/>
    </source>
</evidence>
<dbReference type="OrthoDB" id="1002462at2759"/>
<sequence length="143" mass="15774">MADIDFHHPLFLHLSDTPGTILISHRLTVSPDLSAGLVFTSDSAAVWTDLKDRFSKVDVKGHKKESCYHLIGFPPDFKFNRKKTSSAALAVSSDDSLLNSQSAPVFTPQQYSELLELLNKSRTVVAPAVNCAGSLQWQDEGDW</sequence>